<name>A0A1G5IZI4_9FIRM</name>
<sequence length="76" mass="9151">MINIATKELNYLKDFLSWELLNTKKCYQYAQQETDQKAQQIFLNSAKVHQDNYMNLLNYVEQMNNQQNNINFPNMN</sequence>
<gene>
    <name evidence="1" type="ORF">SAMN03080606_02577</name>
</gene>
<evidence type="ECO:0008006" key="3">
    <source>
        <dbReference type="Google" id="ProtNLM"/>
    </source>
</evidence>
<reference evidence="1 2" key="1">
    <citation type="submission" date="2016-10" db="EMBL/GenBank/DDBJ databases">
        <authorList>
            <person name="de Groot N.N."/>
        </authorList>
    </citation>
    <scope>NUCLEOTIDE SEQUENCE [LARGE SCALE GENOMIC DNA]</scope>
    <source>
        <strain evidence="1 2">DSM 18978</strain>
    </source>
</reference>
<evidence type="ECO:0000313" key="2">
    <source>
        <dbReference type="Proteomes" id="UP000198636"/>
    </source>
</evidence>
<dbReference type="AlphaFoldDB" id="A0A1G5IZI4"/>
<dbReference type="RefSeq" id="WP_242876980.1">
    <property type="nucleotide sequence ID" value="NZ_FMUS01000017.1"/>
</dbReference>
<dbReference type="STRING" id="1120976.SAMN03080606_02577"/>
<protein>
    <recommendedName>
        <fullName evidence="3">Coat F domain-containing protein</fullName>
    </recommendedName>
</protein>
<evidence type="ECO:0000313" key="1">
    <source>
        <dbReference type="EMBL" id="SCY81482.1"/>
    </source>
</evidence>
<dbReference type="EMBL" id="FMUS01000017">
    <property type="protein sequence ID" value="SCY81482.1"/>
    <property type="molecule type" value="Genomic_DNA"/>
</dbReference>
<accession>A0A1G5IZI4</accession>
<proteinExistence type="predicted"/>
<dbReference type="Proteomes" id="UP000198636">
    <property type="component" value="Unassembled WGS sequence"/>
</dbReference>
<keyword evidence="2" id="KW-1185">Reference proteome</keyword>
<organism evidence="1 2">
    <name type="scientific">Alkaliphilus peptidifermentans DSM 18978</name>
    <dbReference type="NCBI Taxonomy" id="1120976"/>
    <lineage>
        <taxon>Bacteria</taxon>
        <taxon>Bacillati</taxon>
        <taxon>Bacillota</taxon>
        <taxon>Clostridia</taxon>
        <taxon>Peptostreptococcales</taxon>
        <taxon>Natronincolaceae</taxon>
        <taxon>Alkaliphilus</taxon>
    </lineage>
</organism>